<comment type="subcellular location">
    <subcellularLocation>
        <location evidence="1">Mitochondrion inner membrane</location>
    </subcellularLocation>
</comment>
<dbReference type="OMA" id="LRGQHRY"/>
<dbReference type="EMBL" id="CAEY01001797">
    <property type="status" value="NOT_ANNOTATED_CDS"/>
    <property type="molecule type" value="Genomic_DNA"/>
</dbReference>
<evidence type="ECO:0000313" key="9">
    <source>
        <dbReference type="Proteomes" id="UP000015104"/>
    </source>
</evidence>
<evidence type="ECO:0000256" key="1">
    <source>
        <dbReference type="ARBA" id="ARBA00004273"/>
    </source>
</evidence>
<dbReference type="AlphaFoldDB" id="T1K6Y4"/>
<keyword evidence="3" id="KW-0999">Mitochondrion inner membrane</keyword>
<proteinExistence type="predicted"/>
<protein>
    <submittedName>
        <fullName evidence="8">Uncharacterized protein</fullName>
    </submittedName>
</protein>
<name>T1K6Y4_TETUR</name>
<evidence type="ECO:0000256" key="3">
    <source>
        <dbReference type="ARBA" id="ARBA00022792"/>
    </source>
</evidence>
<dbReference type="Proteomes" id="UP000015104">
    <property type="component" value="Unassembled WGS sequence"/>
</dbReference>
<evidence type="ECO:0000256" key="6">
    <source>
        <dbReference type="ARBA" id="ARBA00023136"/>
    </source>
</evidence>
<keyword evidence="6 7" id="KW-0472">Membrane</keyword>
<dbReference type="EnsemblMetazoa" id="tetur06g02170.1">
    <property type="protein sequence ID" value="tetur06g02170.1"/>
    <property type="gene ID" value="tetur06g02170"/>
</dbReference>
<sequence length="102" mass="11743">MLPGRLFRLAKSIPAPVNRRFSTAVAQRLEKPPLRGQHRYILQNVLLLAFAVSFASGYALNTFFWIPRKERMNKFFDTYDDEKRTEELLAGGILDLAIDDVD</sequence>
<organism evidence="8 9">
    <name type="scientific">Tetranychus urticae</name>
    <name type="common">Two-spotted spider mite</name>
    <dbReference type="NCBI Taxonomy" id="32264"/>
    <lineage>
        <taxon>Eukaryota</taxon>
        <taxon>Metazoa</taxon>
        <taxon>Ecdysozoa</taxon>
        <taxon>Arthropoda</taxon>
        <taxon>Chelicerata</taxon>
        <taxon>Arachnida</taxon>
        <taxon>Acari</taxon>
        <taxon>Acariformes</taxon>
        <taxon>Trombidiformes</taxon>
        <taxon>Prostigmata</taxon>
        <taxon>Eleutherengona</taxon>
        <taxon>Raphignathae</taxon>
        <taxon>Tetranychoidea</taxon>
        <taxon>Tetranychidae</taxon>
        <taxon>Tetranychus</taxon>
    </lineage>
</organism>
<keyword evidence="4 7" id="KW-1133">Transmembrane helix</keyword>
<feature type="transmembrane region" description="Helical" evidence="7">
    <location>
        <begin position="41"/>
        <end position="66"/>
    </location>
</feature>
<dbReference type="InterPro" id="IPR037169">
    <property type="entry name" value="Cytochrome_c_oxidase_VIc_sf"/>
</dbReference>
<keyword evidence="9" id="KW-1185">Reference proteome</keyword>
<evidence type="ECO:0000256" key="5">
    <source>
        <dbReference type="ARBA" id="ARBA00023128"/>
    </source>
</evidence>
<evidence type="ECO:0000256" key="2">
    <source>
        <dbReference type="ARBA" id="ARBA00022692"/>
    </source>
</evidence>
<dbReference type="OrthoDB" id="10391903at2759"/>
<dbReference type="Gene3D" id="4.10.93.10">
    <property type="entry name" value="Mitochondrial cytochrome c oxidase subunit VIc/VIIs"/>
    <property type="match status" value="1"/>
</dbReference>
<dbReference type="InterPro" id="IPR034884">
    <property type="entry name" value="Cytochrome_c_oxidase_VIc/VIIs"/>
</dbReference>
<evidence type="ECO:0000256" key="7">
    <source>
        <dbReference type="SAM" id="Phobius"/>
    </source>
</evidence>
<keyword evidence="5" id="KW-0496">Mitochondrion</keyword>
<dbReference type="GO" id="GO:0005743">
    <property type="term" value="C:mitochondrial inner membrane"/>
    <property type="evidence" value="ECO:0007669"/>
    <property type="project" value="UniProtKB-SubCell"/>
</dbReference>
<dbReference type="HOGENOM" id="CLU_2280932_0_0_1"/>
<dbReference type="SUPFAM" id="SSF81415">
    <property type="entry name" value="Mitochondrial cytochrome c oxidase subunit VIc"/>
    <property type="match status" value="1"/>
</dbReference>
<gene>
    <name evidence="8" type="primary">107361427</name>
</gene>
<accession>T1K6Y4</accession>
<dbReference type="KEGG" id="tut:107361427"/>
<reference evidence="9" key="1">
    <citation type="submission" date="2011-08" db="EMBL/GenBank/DDBJ databases">
        <authorList>
            <person name="Rombauts S."/>
        </authorList>
    </citation>
    <scope>NUCLEOTIDE SEQUENCE</scope>
    <source>
        <strain evidence="9">London</strain>
    </source>
</reference>
<evidence type="ECO:0000313" key="8">
    <source>
        <dbReference type="EnsemblMetazoa" id="tetur06g02170.1"/>
    </source>
</evidence>
<reference evidence="8" key="2">
    <citation type="submission" date="2015-06" db="UniProtKB">
        <authorList>
            <consortium name="EnsemblMetazoa"/>
        </authorList>
    </citation>
    <scope>IDENTIFICATION</scope>
</reference>
<evidence type="ECO:0000256" key="4">
    <source>
        <dbReference type="ARBA" id="ARBA00022989"/>
    </source>
</evidence>
<keyword evidence="2 7" id="KW-0812">Transmembrane</keyword>
<dbReference type="Pfam" id="PF02937">
    <property type="entry name" value="COX6C"/>
    <property type="match status" value="1"/>
</dbReference>